<evidence type="ECO:0000313" key="2">
    <source>
        <dbReference type="EMBL" id="KAB2569697.1"/>
    </source>
</evidence>
<protein>
    <submittedName>
        <fullName evidence="2">Uncharacterized protein</fullName>
    </submittedName>
</protein>
<feature type="coiled-coil region" evidence="1">
    <location>
        <begin position="56"/>
        <end position="83"/>
    </location>
</feature>
<dbReference type="OrthoDB" id="3925775at2759"/>
<proteinExistence type="predicted"/>
<dbReference type="AlphaFoldDB" id="A0A5N5CWF8"/>
<organism evidence="2 3">
    <name type="scientific">Lasiodiplodia theobromae</name>
    <dbReference type="NCBI Taxonomy" id="45133"/>
    <lineage>
        <taxon>Eukaryota</taxon>
        <taxon>Fungi</taxon>
        <taxon>Dikarya</taxon>
        <taxon>Ascomycota</taxon>
        <taxon>Pezizomycotina</taxon>
        <taxon>Dothideomycetes</taxon>
        <taxon>Dothideomycetes incertae sedis</taxon>
        <taxon>Botryosphaeriales</taxon>
        <taxon>Botryosphaeriaceae</taxon>
        <taxon>Lasiodiplodia</taxon>
    </lineage>
</organism>
<dbReference type="EMBL" id="VCHE01000175">
    <property type="protein sequence ID" value="KAB2569697.1"/>
    <property type="molecule type" value="Genomic_DNA"/>
</dbReference>
<keyword evidence="1" id="KW-0175">Coiled coil</keyword>
<evidence type="ECO:0000256" key="1">
    <source>
        <dbReference type="SAM" id="Coils"/>
    </source>
</evidence>
<name>A0A5N5CWF8_9PEZI</name>
<gene>
    <name evidence="2" type="ORF">DBV05_g11628</name>
</gene>
<comment type="caution">
    <text evidence="2">The sequence shown here is derived from an EMBL/GenBank/DDBJ whole genome shotgun (WGS) entry which is preliminary data.</text>
</comment>
<evidence type="ECO:0000313" key="3">
    <source>
        <dbReference type="Proteomes" id="UP000325902"/>
    </source>
</evidence>
<keyword evidence="3" id="KW-1185">Reference proteome</keyword>
<sequence length="165" mass="18621">MAANPDGQLPRQPNWDKMVSHMDGIRTELSSLPNMPAINEGAMILQAIADMRNDMNHRLTDMRNDMDRRFDQLEQKQATLEKNNQARLANAAKPKKQDEDLAPLYSVHTHALIQNFPRNLTAIDDLNEQQANTLLQDLDITPEGTLTQKRLAVQLAIGVFVVLNV</sequence>
<dbReference type="Proteomes" id="UP000325902">
    <property type="component" value="Unassembled WGS sequence"/>
</dbReference>
<accession>A0A5N5CWF8</accession>
<reference evidence="2 3" key="1">
    <citation type="journal article" date="2019" name="Sci. Rep.">
        <title>A multi-omics analysis of the grapevine pathogen Lasiodiplodia theobromae reveals that temperature affects the expression of virulence- and pathogenicity-related genes.</title>
        <authorList>
            <person name="Felix C."/>
            <person name="Meneses R."/>
            <person name="Goncalves M.F.M."/>
            <person name="Tilleman L."/>
            <person name="Duarte A.S."/>
            <person name="Jorrin-Novo J.V."/>
            <person name="Van de Peer Y."/>
            <person name="Deforce D."/>
            <person name="Van Nieuwerburgh F."/>
            <person name="Esteves A.C."/>
            <person name="Alves A."/>
        </authorList>
    </citation>
    <scope>NUCLEOTIDE SEQUENCE [LARGE SCALE GENOMIC DNA]</scope>
    <source>
        <strain evidence="2 3">LA-SOL3</strain>
    </source>
</reference>